<dbReference type="EMBL" id="NEVP01000001">
    <property type="protein sequence ID" value="OZI55230.1"/>
    <property type="molecule type" value="Genomic_DNA"/>
</dbReference>
<feature type="region of interest" description="Disordered" evidence="1">
    <location>
        <begin position="1217"/>
        <end position="1284"/>
    </location>
</feature>
<proteinExistence type="predicted"/>
<dbReference type="SMART" id="SM00869">
    <property type="entry name" value="Autotransporter"/>
    <property type="match status" value="1"/>
</dbReference>
<evidence type="ECO:0000313" key="4">
    <source>
        <dbReference type="Proteomes" id="UP000216913"/>
    </source>
</evidence>
<dbReference type="InterPro" id="IPR036709">
    <property type="entry name" value="Autotransporte_beta_dom_sf"/>
</dbReference>
<feature type="compositionally biased region" description="Low complexity" evidence="1">
    <location>
        <begin position="1240"/>
        <end position="1256"/>
    </location>
</feature>
<protein>
    <recommendedName>
        <fullName evidence="2">Autotransporter domain-containing protein</fullName>
    </recommendedName>
</protein>
<feature type="region of interest" description="Disordered" evidence="1">
    <location>
        <begin position="1"/>
        <end position="27"/>
    </location>
</feature>
<gene>
    <name evidence="3" type="ORF">CAL25_02095</name>
</gene>
<evidence type="ECO:0000256" key="1">
    <source>
        <dbReference type="SAM" id="MobiDB-lite"/>
    </source>
</evidence>
<dbReference type="PROSITE" id="PS51208">
    <property type="entry name" value="AUTOTRANSPORTER"/>
    <property type="match status" value="1"/>
</dbReference>
<comment type="caution">
    <text evidence="3">The sequence shown here is derived from an EMBL/GenBank/DDBJ whole genome shotgun (WGS) entry which is preliminary data.</text>
</comment>
<keyword evidence="4" id="KW-1185">Reference proteome</keyword>
<dbReference type="InterPro" id="IPR005546">
    <property type="entry name" value="Autotransporte_beta"/>
</dbReference>
<feature type="compositionally biased region" description="Basic residues" evidence="1">
    <location>
        <begin position="7"/>
        <end position="19"/>
    </location>
</feature>
<feature type="region of interest" description="Disordered" evidence="1">
    <location>
        <begin position="1153"/>
        <end position="1184"/>
    </location>
</feature>
<dbReference type="RefSeq" id="WP_094798283.1">
    <property type="nucleotide sequence ID" value="NZ_NEVP01000001.1"/>
</dbReference>
<dbReference type="Proteomes" id="UP000216913">
    <property type="component" value="Unassembled WGS sequence"/>
</dbReference>
<name>A0A261U1X1_9BORD</name>
<evidence type="ECO:0000259" key="2">
    <source>
        <dbReference type="PROSITE" id="PS51208"/>
    </source>
</evidence>
<organism evidence="3 4">
    <name type="scientific">Bordetella genomosp. 5</name>
    <dbReference type="NCBI Taxonomy" id="1395608"/>
    <lineage>
        <taxon>Bacteria</taxon>
        <taxon>Pseudomonadati</taxon>
        <taxon>Pseudomonadota</taxon>
        <taxon>Betaproteobacteria</taxon>
        <taxon>Burkholderiales</taxon>
        <taxon>Alcaligenaceae</taxon>
        <taxon>Bordetella</taxon>
    </lineage>
</organism>
<sequence length="2298" mass="219239">MQTPSKLPKRVARRQRKVTSRPSHGPAALSLNHARTLFLLAWCSTWPVAQAQQNLSCGPQNGGLVCSNDGGQSLSSPVVLNQNNDNLIVTNNADLVLAPNSSATGVQVISDGATGTPSSVNGGAGHPVTLTNNGSVTVTLTGSGGQMGIGVRASSRGGIGATPSDLDTGGVGGYSMPVTLTNNAAVSMFQDASADYSTGVMGVYAESAGGNGAASNSDVIDYYGGNGGAAAEITLDNYAGVTIGSSTTRVTGSTRAWGVAAESFGGMGGEYAKGQLASDAAGEGGNGGNVTVNSQGNVGVYWQNLSTDTTPDGVVGIMARSVGGSGGLSNFSDDAGGNGGNAGTVTINLGPTQGTPSTNPTSVVIDSAETPTGTSAAVLGLSRGGVGGAQDSHGAGGGLGGNAGAVTIQLNHTTVQSNGANVAGVIALSRGADGGSGDASHHATNGGNGGMGGAVSISLDYAGSPPDQASSVSTNGTNAYGLLAQSVGGYGGIGTTQGGIGQNAGTAFATTLNYSSVTTIGDYAAGIVTQSIGGGGGTGTDFTIGLAGAGGNGGNGGSGNNSTISTSGQITTTGQHAYGLLAQSIGGSGGTGGVGEGLIVALGGDGGAGGAGGTANVDNAGAVTTNGYGAIGMAGQSIGGGGGAAGSSTGLFAVGGSGASAQSNNGGTVYVTNTGSVVTQGAAAIALLGQSIGGGGGNAASAAGLLAIGGSGGAAGIGGAVTVSANGTQRTTGNYAYGAVAQSIGGGGGNGGDALVLTTATATPAIGGSGGAAGDGGNVLLVVNNDGTLTTWGDGATAALAQSIGGGGGSGGNANNVAIVDPVSLSIGGAARGGGNAGTVTVNTSGASLQTNGASASGIVAQSIGGGGGSGGTATAMDVNVGFSLGVAVGGSGGEGGTADKVAVTLADTQINTGGLVAGQAAPAAGGVVTQTDSIGILAQSIGGGGGAGGSVASRGLALPIPVDEDMTLAISSTVAVGGTGGSGGNGAEADTTLSGTSLVRTNGQGSHGVVAQSIGGGGGHGGDSKAMGRTLSLPGASLAVNVDVSVGGNGGVSGSAALVNLQMLDQAQIATYGDFSNALMGQSVGGGGGNAGVGSSGSGGRANGNKINVSVGVGGKGYAGGSGGAAQAGLAQNTALATYGAGSRGVLLQSVGGGGGASQGTTVDVGGSYSGGGGDDDADADATPGFAAEVSVSVGGNGGTGGSGGVVQLTHAGTINTTGNDSDGVLLQSIGGGGGLGGSASSDASSGPSSSSSSSDDPDDADVASSDDPGDDPDGNNVGTYTLSVAVGGKGGGGGNGGTVTVNHTGYITTQGDLADGLIVQSIGGGGGVGGTSTAKGAQGDLDLSIAVGGAGGTGGNGGEINLNMLGQASAANPQVLTAQVITKGNVSYGVLAQSIGGGGGQAADGSGNVTYQTGSTPSLVIGVGGKGGAGGLGGTVNLNAPNSLFGAATSGTGSHAVVLQSIGGGGGAASANASNSASLVNEAFVLNLGGGGSGRDSGGGAINIDTALRVYTSGDGAYGLVAQSIGGGGGIAYAGQAANIASATIDTSQQSNAYDASGGTINVTLNTVAPGTSGLPPYDIRTQGTAAYGIVLQSIGGGGGIAGDPGAPLQMGWQGGGQTSPSPNRASGGDITLDMGNTQLYVNGANSIGVVMQSIADGGGLGGTAQGSFAGSVFDHASGRGGKAGSITFTQDVDGRVLSYGPDPVGVVAQSDGNTAMASPISLNIGGLLQTTTDDPNGVGLWLDGGSDANVVTVSNTGKILSTTAVQQTRFGTTTVNNAGQVSGTLLLTAQGAATVGAINNTGTLLNAQTVRGSVFNDGNVLIGSAARIDSMRVTNDYTQRGAGTLHVSADFSGRRADTLTVDGAASLGGHVRIDAVTLMPNRELPFLQAGTLTSGASVGGASSLFSFNTRYTEQTAAVSAGQANFQAVSDLHGVGNNLREVSEHLQNIWDRGSNEALGSLYAQLDHAASAGRSGYASALSDLSPGLSAAPAALATGAMKSFADALFSCPWFDGANARTAEGDCVWGRVSDKTTHLDAGRGTAATRARTTAYQLGAQRRIAPNWVFGVSAAYEHSNVRADDSRVQTKGDAGYVGAVLKYDTGPWTFSGATYGSFGSYDNTRRIALTNAQAKSSSDVWSIGQQLRAAYTHATDTAYIKPYTNLDLIYTRMPSYSERGAGPLNLDVKSADKFTALLTPGVEVGARFDMKNGYTARPFVNVGVSLASTDNWTTKAQLAAAPGGSGDFRTTLETGRVFGHATVGVELASKAGFDLRLQYDGLLSDRARSSGGSVKATWRF</sequence>
<evidence type="ECO:0000313" key="3">
    <source>
        <dbReference type="EMBL" id="OZI55230.1"/>
    </source>
</evidence>
<feature type="domain" description="Autotransporter" evidence="2">
    <location>
        <begin position="2020"/>
        <end position="2298"/>
    </location>
</feature>
<accession>A0A261U1X1</accession>
<dbReference type="SUPFAM" id="SSF103515">
    <property type="entry name" value="Autotransporter"/>
    <property type="match status" value="1"/>
</dbReference>
<reference evidence="3 4" key="1">
    <citation type="submission" date="2017-05" db="EMBL/GenBank/DDBJ databases">
        <title>Complete and WGS of Bordetella genogroups.</title>
        <authorList>
            <person name="Spilker T."/>
            <person name="LiPuma J."/>
        </authorList>
    </citation>
    <scope>NUCLEOTIDE SEQUENCE [LARGE SCALE GENOMIC DNA]</scope>
    <source>
        <strain evidence="3 4">AU10456</strain>
    </source>
</reference>
<dbReference type="OrthoDB" id="8644697at2"/>